<keyword evidence="3" id="KW-0328">Glycosyltransferase</keyword>
<dbReference type="RefSeq" id="WP_190446482.1">
    <property type="nucleotide sequence ID" value="NZ_JAMPLM010000011.1"/>
</dbReference>
<sequence length="373" mass="42161">MKVALVHDYLREYGEAERVLQVLHQMYPNAPVYTAFVDRKRLGDAIALFDGWDLRTAPSQQLPGITRYHQLWKALLPYYWESLDLSAYDLVISSSGQYLSKSVLTRAETLHVSYCHTPPRDLWDAPQTTGDRHWHQQWMQTHLRQYDFYASQRVDRFITNSEVVARRIRKFYRRPAAVIPPPVSIHGCGEAGNDYYLYVGALTPQQHVDLAIAACTQSDRPLWVIGAGSERARLEQLAGQHVRFLGDVPDEAMADIYAHAKALLIPCPTADFDFAAVKAMGHGVPVIASALSGIREIILNDRTGLLFSEPTVESLCRAIAQFEGRRFSSQACIERAREFAEPVFISKLEWFIAQAIDDHKAPLVQESFSTSAI</sequence>
<dbReference type="Proteomes" id="UP001476950">
    <property type="component" value="Unassembled WGS sequence"/>
</dbReference>
<dbReference type="Gene3D" id="3.40.50.2000">
    <property type="entry name" value="Glycogen Phosphorylase B"/>
    <property type="match status" value="1"/>
</dbReference>
<protein>
    <submittedName>
        <fullName evidence="3">Glycosyltransferase</fullName>
        <ecNumber evidence="3">2.4.-.-</ecNumber>
    </submittedName>
</protein>
<comment type="caution">
    <text evidence="3">The sequence shown here is derived from an EMBL/GenBank/DDBJ whole genome shotgun (WGS) entry which is preliminary data.</text>
</comment>
<keyword evidence="4" id="KW-1185">Reference proteome</keyword>
<dbReference type="PANTHER" id="PTHR45947:SF3">
    <property type="entry name" value="SULFOQUINOVOSYL TRANSFERASE SQD2"/>
    <property type="match status" value="1"/>
</dbReference>
<evidence type="ECO:0000313" key="3">
    <source>
        <dbReference type="EMBL" id="MEP1059514.1"/>
    </source>
</evidence>
<dbReference type="PANTHER" id="PTHR45947">
    <property type="entry name" value="SULFOQUINOVOSYL TRANSFERASE SQD2"/>
    <property type="match status" value="1"/>
</dbReference>
<organism evidence="3 4">
    <name type="scientific">Stenomitos frigidus AS-A4</name>
    <dbReference type="NCBI Taxonomy" id="2933935"/>
    <lineage>
        <taxon>Bacteria</taxon>
        <taxon>Bacillati</taxon>
        <taxon>Cyanobacteriota</taxon>
        <taxon>Cyanophyceae</taxon>
        <taxon>Leptolyngbyales</taxon>
        <taxon>Leptolyngbyaceae</taxon>
        <taxon>Stenomitos</taxon>
    </lineage>
</organism>
<dbReference type="SUPFAM" id="SSF53756">
    <property type="entry name" value="UDP-Glycosyltransferase/glycogen phosphorylase"/>
    <property type="match status" value="1"/>
</dbReference>
<dbReference type="EC" id="2.4.-.-" evidence="3"/>
<evidence type="ECO:0000259" key="1">
    <source>
        <dbReference type="Pfam" id="PF00534"/>
    </source>
</evidence>
<dbReference type="GO" id="GO:0016757">
    <property type="term" value="F:glycosyltransferase activity"/>
    <property type="evidence" value="ECO:0007669"/>
    <property type="project" value="UniProtKB-KW"/>
</dbReference>
<dbReference type="InterPro" id="IPR001296">
    <property type="entry name" value="Glyco_trans_1"/>
</dbReference>
<dbReference type="Pfam" id="PF13439">
    <property type="entry name" value="Glyco_transf_4"/>
    <property type="match status" value="1"/>
</dbReference>
<dbReference type="Pfam" id="PF00534">
    <property type="entry name" value="Glycos_transf_1"/>
    <property type="match status" value="1"/>
</dbReference>
<feature type="domain" description="Glycosyl transferase family 1" evidence="1">
    <location>
        <begin position="194"/>
        <end position="338"/>
    </location>
</feature>
<dbReference type="EMBL" id="JAMPLM010000011">
    <property type="protein sequence ID" value="MEP1059514.1"/>
    <property type="molecule type" value="Genomic_DNA"/>
</dbReference>
<evidence type="ECO:0000259" key="2">
    <source>
        <dbReference type="Pfam" id="PF13439"/>
    </source>
</evidence>
<feature type="domain" description="Glycosyltransferase subfamily 4-like N-terminal" evidence="2">
    <location>
        <begin position="66"/>
        <end position="184"/>
    </location>
</feature>
<keyword evidence="3" id="KW-0808">Transferase</keyword>
<accession>A0ABV0KJX6</accession>
<reference evidence="3 4" key="1">
    <citation type="submission" date="2022-04" db="EMBL/GenBank/DDBJ databases">
        <title>Positive selection, recombination, and allopatry shape intraspecific diversity of widespread and dominant cyanobacteria.</title>
        <authorList>
            <person name="Wei J."/>
            <person name="Shu W."/>
            <person name="Hu C."/>
        </authorList>
    </citation>
    <scope>NUCLEOTIDE SEQUENCE [LARGE SCALE GENOMIC DNA]</scope>
    <source>
        <strain evidence="3 4">AS-A4</strain>
    </source>
</reference>
<evidence type="ECO:0000313" key="4">
    <source>
        <dbReference type="Proteomes" id="UP001476950"/>
    </source>
</evidence>
<proteinExistence type="predicted"/>
<dbReference type="InterPro" id="IPR028098">
    <property type="entry name" value="Glyco_trans_4-like_N"/>
</dbReference>
<gene>
    <name evidence="3" type="ORF">NDI38_13795</name>
</gene>
<dbReference type="InterPro" id="IPR050194">
    <property type="entry name" value="Glycosyltransferase_grp1"/>
</dbReference>
<name>A0ABV0KJX6_9CYAN</name>